<proteinExistence type="predicted"/>
<evidence type="ECO:0000256" key="1">
    <source>
        <dbReference type="SAM" id="Phobius"/>
    </source>
</evidence>
<feature type="transmembrane region" description="Helical" evidence="1">
    <location>
        <begin position="100"/>
        <end position="118"/>
    </location>
</feature>
<feature type="transmembrane region" description="Helical" evidence="1">
    <location>
        <begin position="42"/>
        <end position="66"/>
    </location>
</feature>
<feature type="transmembrane region" description="Helical" evidence="1">
    <location>
        <begin position="12"/>
        <end position="30"/>
    </location>
</feature>
<dbReference type="Proteomes" id="UP000541583">
    <property type="component" value="Unassembled WGS sequence"/>
</dbReference>
<organism evidence="2 3">
    <name type="scientific">Mucilaginibacter lappiensis</name>
    <dbReference type="NCBI Taxonomy" id="354630"/>
    <lineage>
        <taxon>Bacteria</taxon>
        <taxon>Pseudomonadati</taxon>
        <taxon>Bacteroidota</taxon>
        <taxon>Sphingobacteriia</taxon>
        <taxon>Sphingobacteriales</taxon>
        <taxon>Sphingobacteriaceae</taxon>
        <taxon>Mucilaginibacter</taxon>
    </lineage>
</organism>
<comment type="caution">
    <text evidence="2">The sequence shown here is derived from an EMBL/GenBank/DDBJ whole genome shotgun (WGS) entry which is preliminary data.</text>
</comment>
<keyword evidence="1" id="KW-0472">Membrane</keyword>
<accession>A0ABR6PPU2</accession>
<evidence type="ECO:0000313" key="3">
    <source>
        <dbReference type="Proteomes" id="UP000541583"/>
    </source>
</evidence>
<reference evidence="2 3" key="1">
    <citation type="submission" date="2020-08" db="EMBL/GenBank/DDBJ databases">
        <title>Genomic Encyclopedia of Type Strains, Phase IV (KMG-V): Genome sequencing to study the core and pangenomes of soil and plant-associated prokaryotes.</title>
        <authorList>
            <person name="Whitman W."/>
        </authorList>
    </citation>
    <scope>NUCLEOTIDE SEQUENCE [LARGE SCALE GENOMIC DNA]</scope>
    <source>
        <strain evidence="2 3">ANJLi2</strain>
    </source>
</reference>
<sequence>MKALTFLKIITVLNVLISTGFSVAGIFNPFSILPAHITTDKAIAITTLYAGARTIPIATLAIISIFGKQWDAFITLAVLAGIIQFLDGFIGIYQHDVSKAAGPFFIATVQFVAIYLAGRRND</sequence>
<evidence type="ECO:0000313" key="2">
    <source>
        <dbReference type="EMBL" id="MBB6111792.1"/>
    </source>
</evidence>
<feature type="transmembrane region" description="Helical" evidence="1">
    <location>
        <begin position="73"/>
        <end position="94"/>
    </location>
</feature>
<dbReference type="EMBL" id="JACHCB010000014">
    <property type="protein sequence ID" value="MBB6111792.1"/>
    <property type="molecule type" value="Genomic_DNA"/>
</dbReference>
<gene>
    <name evidence="2" type="ORF">HDF23_004564</name>
</gene>
<name>A0ABR6PPU2_9SPHI</name>
<keyword evidence="3" id="KW-1185">Reference proteome</keyword>
<dbReference type="RefSeq" id="WP_076376550.1">
    <property type="nucleotide sequence ID" value="NZ_FTMG01000014.1"/>
</dbReference>
<protein>
    <submittedName>
        <fullName evidence="2">Ethanolamine transporter EutH</fullName>
    </submittedName>
</protein>
<keyword evidence="1" id="KW-1133">Transmembrane helix</keyword>
<keyword evidence="1" id="KW-0812">Transmembrane</keyword>